<feature type="compositionally biased region" description="Polar residues" evidence="1">
    <location>
        <begin position="28"/>
        <end position="49"/>
    </location>
</feature>
<dbReference type="RefSeq" id="WP_073185101.1">
    <property type="nucleotide sequence ID" value="NZ_FQXI01000011.1"/>
</dbReference>
<dbReference type="OrthoDB" id="1690934at2"/>
<dbReference type="Proteomes" id="UP000184032">
    <property type="component" value="Unassembled WGS sequence"/>
</dbReference>
<feature type="domain" description="PepSY" evidence="2">
    <location>
        <begin position="141"/>
        <end position="197"/>
    </location>
</feature>
<evidence type="ECO:0000256" key="1">
    <source>
        <dbReference type="SAM" id="MobiDB-lite"/>
    </source>
</evidence>
<name>A0A1M5TKZ9_9FIRM</name>
<dbReference type="EMBL" id="FQXI01000011">
    <property type="protein sequence ID" value="SHH51346.1"/>
    <property type="molecule type" value="Genomic_DNA"/>
</dbReference>
<dbReference type="Gene3D" id="3.10.450.40">
    <property type="match status" value="2"/>
</dbReference>
<keyword evidence="4" id="KW-1185">Reference proteome</keyword>
<dbReference type="STRING" id="1120995.SAMN02745245_01510"/>
<dbReference type="Pfam" id="PF03413">
    <property type="entry name" value="PepSY"/>
    <property type="match status" value="2"/>
</dbReference>
<dbReference type="PROSITE" id="PS51257">
    <property type="entry name" value="PROKAR_LIPOPROTEIN"/>
    <property type="match status" value="1"/>
</dbReference>
<reference evidence="3 4" key="1">
    <citation type="submission" date="2016-11" db="EMBL/GenBank/DDBJ databases">
        <authorList>
            <person name="Jaros S."/>
            <person name="Januszkiewicz K."/>
            <person name="Wedrychowicz H."/>
        </authorList>
    </citation>
    <scope>NUCLEOTIDE SEQUENCE [LARGE SCALE GENOMIC DNA]</scope>
    <source>
        <strain evidence="3 4">DSM 21120</strain>
    </source>
</reference>
<organism evidence="3 4">
    <name type="scientific">Anaerosphaera aminiphila DSM 21120</name>
    <dbReference type="NCBI Taxonomy" id="1120995"/>
    <lineage>
        <taxon>Bacteria</taxon>
        <taxon>Bacillati</taxon>
        <taxon>Bacillota</taxon>
        <taxon>Tissierellia</taxon>
        <taxon>Tissierellales</taxon>
        <taxon>Peptoniphilaceae</taxon>
        <taxon>Anaerosphaera</taxon>
    </lineage>
</organism>
<protein>
    <submittedName>
        <fullName evidence="3">Peptidase propeptide and YPEB domain-containing protein</fullName>
    </submittedName>
</protein>
<evidence type="ECO:0000313" key="3">
    <source>
        <dbReference type="EMBL" id="SHH51346.1"/>
    </source>
</evidence>
<feature type="domain" description="PepSY" evidence="2">
    <location>
        <begin position="60"/>
        <end position="117"/>
    </location>
</feature>
<dbReference type="AlphaFoldDB" id="A0A1M5TKZ9"/>
<feature type="region of interest" description="Disordered" evidence="1">
    <location>
        <begin position="24"/>
        <end position="49"/>
    </location>
</feature>
<gene>
    <name evidence="3" type="ORF">SAMN02745245_01510</name>
</gene>
<evidence type="ECO:0000313" key="4">
    <source>
        <dbReference type="Proteomes" id="UP000184032"/>
    </source>
</evidence>
<accession>A0A1M5TKZ9</accession>
<evidence type="ECO:0000259" key="2">
    <source>
        <dbReference type="Pfam" id="PF03413"/>
    </source>
</evidence>
<sequence>MKKLYAIASVALCFTLLTGCGKKETPPTVDNTSTPNVATTNKPEANTGTQAEVNSGEFTVTPAKALETFSEKFPNAQLTKIGIDFFKNQYHYEVEGIDGEMECEMEIDAYTGKILRDKTVPIEKDDLFEEQNQVFNLTDAVSEDVAINAAIEKHPGTLHKWTLDKDDGMLKYEVTLIDNNRDFDVIVNATTGEVVGIDD</sequence>
<dbReference type="InterPro" id="IPR025711">
    <property type="entry name" value="PepSY"/>
</dbReference>
<proteinExistence type="predicted"/>